<feature type="transmembrane region" description="Helical" evidence="1">
    <location>
        <begin position="57"/>
        <end position="79"/>
    </location>
</feature>
<dbReference type="SUPFAM" id="SSF48317">
    <property type="entry name" value="Acid phosphatase/Vanadium-dependent haloperoxidase"/>
    <property type="match status" value="1"/>
</dbReference>
<feature type="transmembrane region" description="Helical" evidence="1">
    <location>
        <begin position="99"/>
        <end position="117"/>
    </location>
</feature>
<dbReference type="InterPro" id="IPR000326">
    <property type="entry name" value="PAP2/HPO"/>
</dbReference>
<reference evidence="3 4" key="1">
    <citation type="journal article" date="2016" name="Nat. Commun.">
        <title>Thousands of microbial genomes shed light on interconnected biogeochemical processes in an aquifer system.</title>
        <authorList>
            <person name="Anantharaman K."/>
            <person name="Brown C.T."/>
            <person name="Hug L.A."/>
            <person name="Sharon I."/>
            <person name="Castelle C.J."/>
            <person name="Probst A.J."/>
            <person name="Thomas B.C."/>
            <person name="Singh A."/>
            <person name="Wilkins M.J."/>
            <person name="Karaoz U."/>
            <person name="Brodie E.L."/>
            <person name="Williams K.H."/>
            <person name="Hubbard S.S."/>
            <person name="Banfield J.F."/>
        </authorList>
    </citation>
    <scope>NUCLEOTIDE SEQUENCE [LARGE SCALE GENOMIC DNA]</scope>
</reference>
<dbReference type="Gene3D" id="1.20.144.10">
    <property type="entry name" value="Phosphatidic acid phosphatase type 2/haloperoxidase"/>
    <property type="match status" value="1"/>
</dbReference>
<feature type="transmembrane region" description="Helical" evidence="1">
    <location>
        <begin position="157"/>
        <end position="177"/>
    </location>
</feature>
<evidence type="ECO:0000259" key="2">
    <source>
        <dbReference type="SMART" id="SM00014"/>
    </source>
</evidence>
<gene>
    <name evidence="3" type="ORF">A3F51_03970</name>
</gene>
<dbReference type="PANTHER" id="PTHR14969">
    <property type="entry name" value="SPHINGOSINE-1-PHOSPHATE PHOSPHOHYDROLASE"/>
    <property type="match status" value="1"/>
</dbReference>
<keyword evidence="1" id="KW-1133">Transmembrane helix</keyword>
<comment type="caution">
    <text evidence="3">The sequence shown here is derived from an EMBL/GenBank/DDBJ whole genome shotgun (WGS) entry which is preliminary data.</text>
</comment>
<accession>A0A1G2N0B2</accession>
<feature type="domain" description="Phosphatidic acid phosphatase type 2/haloperoxidase" evidence="2">
    <location>
        <begin position="57"/>
        <end position="170"/>
    </location>
</feature>
<dbReference type="CDD" id="cd03392">
    <property type="entry name" value="PAP2_like_2"/>
    <property type="match status" value="1"/>
</dbReference>
<name>A0A1G2N0B2_9BACT</name>
<evidence type="ECO:0000256" key="1">
    <source>
        <dbReference type="SAM" id="Phobius"/>
    </source>
</evidence>
<feature type="transmembrane region" description="Helical" evidence="1">
    <location>
        <begin position="129"/>
        <end position="151"/>
    </location>
</feature>
<protein>
    <recommendedName>
        <fullName evidence="2">Phosphatidic acid phosphatase type 2/haloperoxidase domain-containing protein</fullName>
    </recommendedName>
</protein>
<keyword evidence="1" id="KW-0472">Membrane</keyword>
<sequence>MIKFDVYVSGFMNTFNHTHLVLTEIGRWVSLIGDTAVVAILGVIISLWLATQKEWRLAIITFLTVGSTGFSLVVLKGFFMRARPDNALLVIVNDPSFPSGHAAMAAAFFVVVAYLAVRRIHSVVVRKLVIVGCVLATLAIGLSRVILNVHWVSDVVAGWLLGIFLATASILLVRYATMPAIPAQPKI</sequence>
<organism evidence="3 4">
    <name type="scientific">Candidatus Taylorbacteria bacterium RIFCSPHIGHO2_12_FULL_45_16</name>
    <dbReference type="NCBI Taxonomy" id="1802315"/>
    <lineage>
        <taxon>Bacteria</taxon>
        <taxon>Candidatus Tayloriibacteriota</taxon>
    </lineage>
</organism>
<evidence type="ECO:0000313" key="3">
    <source>
        <dbReference type="EMBL" id="OHA28641.1"/>
    </source>
</evidence>
<evidence type="ECO:0000313" key="4">
    <source>
        <dbReference type="Proteomes" id="UP000178089"/>
    </source>
</evidence>
<dbReference type="STRING" id="1802315.A3F51_03970"/>
<proteinExistence type="predicted"/>
<dbReference type="EMBL" id="MHRT01000011">
    <property type="protein sequence ID" value="OHA28641.1"/>
    <property type="molecule type" value="Genomic_DNA"/>
</dbReference>
<dbReference type="InterPro" id="IPR036938">
    <property type="entry name" value="PAP2/HPO_sf"/>
</dbReference>
<dbReference type="Proteomes" id="UP000178089">
    <property type="component" value="Unassembled WGS sequence"/>
</dbReference>
<dbReference type="SMART" id="SM00014">
    <property type="entry name" value="acidPPc"/>
    <property type="match status" value="1"/>
</dbReference>
<feature type="transmembrane region" description="Helical" evidence="1">
    <location>
        <begin position="28"/>
        <end position="50"/>
    </location>
</feature>
<dbReference type="AlphaFoldDB" id="A0A1G2N0B2"/>
<dbReference type="PANTHER" id="PTHR14969:SF13">
    <property type="entry name" value="AT30094P"/>
    <property type="match status" value="1"/>
</dbReference>
<dbReference type="Pfam" id="PF01569">
    <property type="entry name" value="PAP2"/>
    <property type="match status" value="1"/>
</dbReference>
<keyword evidence="1" id="KW-0812">Transmembrane</keyword>